<keyword evidence="2" id="KW-1185">Reference proteome</keyword>
<gene>
    <name evidence="1" type="ORF">EV646_112160</name>
</gene>
<evidence type="ECO:0000313" key="1">
    <source>
        <dbReference type="EMBL" id="TCO43583.1"/>
    </source>
</evidence>
<evidence type="ECO:0000313" key="2">
    <source>
        <dbReference type="Proteomes" id="UP000295573"/>
    </source>
</evidence>
<dbReference type="RefSeq" id="WP_132154882.1">
    <property type="nucleotide sequence ID" value="NZ_SLWR01000012.1"/>
</dbReference>
<dbReference type="OrthoDB" id="3828616at2"/>
<dbReference type="EMBL" id="SLWR01000012">
    <property type="protein sequence ID" value="TCO43583.1"/>
    <property type="molecule type" value="Genomic_DNA"/>
</dbReference>
<name>A0A4R2IFV2_9ACTN</name>
<organism evidence="1 2">
    <name type="scientific">Kribbella antiqua</name>
    <dbReference type="NCBI Taxonomy" id="2512217"/>
    <lineage>
        <taxon>Bacteria</taxon>
        <taxon>Bacillati</taxon>
        <taxon>Actinomycetota</taxon>
        <taxon>Actinomycetes</taxon>
        <taxon>Propionibacteriales</taxon>
        <taxon>Kribbellaceae</taxon>
        <taxon>Kribbella</taxon>
    </lineage>
</organism>
<dbReference type="AlphaFoldDB" id="A0A4R2IFV2"/>
<protein>
    <submittedName>
        <fullName evidence="1">Uncharacterized protein</fullName>
    </submittedName>
</protein>
<dbReference type="Proteomes" id="UP000295573">
    <property type="component" value="Unassembled WGS sequence"/>
</dbReference>
<proteinExistence type="predicted"/>
<comment type="caution">
    <text evidence="1">The sequence shown here is derived from an EMBL/GenBank/DDBJ whole genome shotgun (WGS) entry which is preliminary data.</text>
</comment>
<reference evidence="1 2" key="1">
    <citation type="journal article" date="2015" name="Stand. Genomic Sci.">
        <title>Genomic Encyclopedia of Bacterial and Archaeal Type Strains, Phase III: the genomes of soil and plant-associated and newly described type strains.</title>
        <authorList>
            <person name="Whitman W.B."/>
            <person name="Woyke T."/>
            <person name="Klenk H.P."/>
            <person name="Zhou Y."/>
            <person name="Lilburn T.G."/>
            <person name="Beck B.J."/>
            <person name="De Vos P."/>
            <person name="Vandamme P."/>
            <person name="Eisen J.A."/>
            <person name="Garrity G."/>
            <person name="Hugenholtz P."/>
            <person name="Kyrpides N.C."/>
        </authorList>
    </citation>
    <scope>NUCLEOTIDE SEQUENCE [LARGE SCALE GENOMIC DNA]</scope>
    <source>
        <strain evidence="1 2">VKM Ac-2541</strain>
    </source>
</reference>
<sequence length="140" mass="15690">MELTARDFERIPRENLHVPVREFARLWLTAERRGDALQAQDREDSYLTGVQVTCRWLAGAIVTFEYATGPVRDWAYAPITDTREKAYEELVELETQAAELAVARSMPGRPGFADGALATLAWAWRRSGVPPIDVENAQAG</sequence>
<accession>A0A4R2IFV2</accession>